<evidence type="ECO:0000256" key="1">
    <source>
        <dbReference type="SAM" id="Phobius"/>
    </source>
</evidence>
<dbReference type="GO" id="GO:0005886">
    <property type="term" value="C:plasma membrane"/>
    <property type="evidence" value="ECO:0007669"/>
    <property type="project" value="TreeGrafter"/>
</dbReference>
<dbReference type="PANTHER" id="PTHR36692:SF2">
    <property type="entry name" value="GEO12064P1"/>
    <property type="match status" value="1"/>
</dbReference>
<proteinExistence type="predicted"/>
<protein>
    <submittedName>
        <fullName evidence="2">Uncharacterized protein</fullName>
    </submittedName>
</protein>
<keyword evidence="1" id="KW-0812">Transmembrane</keyword>
<gene>
    <name evidence="2" type="ORF">TBIB3V08_LOCUS9373</name>
</gene>
<feature type="transmembrane region" description="Helical" evidence="1">
    <location>
        <begin position="211"/>
        <end position="232"/>
    </location>
</feature>
<dbReference type="InterPro" id="IPR038976">
    <property type="entry name" value="Ssk"/>
</dbReference>
<keyword evidence="1" id="KW-1133">Transmembrane helix</keyword>
<organism evidence="2">
    <name type="scientific">Timema bartmani</name>
    <dbReference type="NCBI Taxonomy" id="61472"/>
    <lineage>
        <taxon>Eukaryota</taxon>
        <taxon>Metazoa</taxon>
        <taxon>Ecdysozoa</taxon>
        <taxon>Arthropoda</taxon>
        <taxon>Hexapoda</taxon>
        <taxon>Insecta</taxon>
        <taxon>Pterygota</taxon>
        <taxon>Neoptera</taxon>
        <taxon>Polyneoptera</taxon>
        <taxon>Phasmatodea</taxon>
        <taxon>Timematodea</taxon>
        <taxon>Timematoidea</taxon>
        <taxon>Timematidae</taxon>
        <taxon>Timema</taxon>
    </lineage>
</organism>
<accession>A0A7R9F5J7</accession>
<feature type="transmembrane region" description="Helical" evidence="1">
    <location>
        <begin position="244"/>
        <end position="264"/>
    </location>
</feature>
<sequence length="280" mass="31096">MPSGPAVVRVRLIIKLIQLTTEDGELEVRISGPEFYLAQGPEFYLAQGPKFYLAQGPEFYLAQGPEFYLAQGPEFYLVQGPEFYLALGPEFYLALGPEFYLAQGPEFYLAQGPKKVSELYLAGYLTLAEYQSCILHSYLTLAEYQSCILSDMLHLQAISCICMGLHAHSVFERYSESILLPVVYGGYIIILTGLIVGYFTKERAPKTIDLIYTVAGLPLFIAAGAVGVHFYHTNSYRYQWQPTIINTGLACGSLAIINGVFFLVDSVLGFMDNADLSPRV</sequence>
<evidence type="ECO:0000313" key="2">
    <source>
        <dbReference type="EMBL" id="CAD7447056.1"/>
    </source>
</evidence>
<keyword evidence="1" id="KW-0472">Membrane</keyword>
<feature type="transmembrane region" description="Helical" evidence="1">
    <location>
        <begin position="178"/>
        <end position="199"/>
    </location>
</feature>
<dbReference type="PANTHER" id="PTHR36692">
    <property type="entry name" value="PROTEIN SNAKESKIN"/>
    <property type="match status" value="1"/>
</dbReference>
<dbReference type="GO" id="GO:0019991">
    <property type="term" value="P:septate junction assembly"/>
    <property type="evidence" value="ECO:0007669"/>
    <property type="project" value="InterPro"/>
</dbReference>
<reference evidence="2" key="1">
    <citation type="submission" date="2020-11" db="EMBL/GenBank/DDBJ databases">
        <authorList>
            <person name="Tran Van P."/>
        </authorList>
    </citation>
    <scope>NUCLEOTIDE SEQUENCE</scope>
</reference>
<dbReference type="AlphaFoldDB" id="A0A7R9F5J7"/>
<name>A0A7R9F5J7_9NEOP</name>
<dbReference type="EMBL" id="OD568517">
    <property type="protein sequence ID" value="CAD7447056.1"/>
    <property type="molecule type" value="Genomic_DNA"/>
</dbReference>